<dbReference type="SUPFAM" id="SSF117143">
    <property type="entry name" value="Flagellar hook protein flgE"/>
    <property type="match status" value="1"/>
</dbReference>
<dbReference type="NCBIfam" id="TIGR02490">
    <property type="entry name" value="flgF"/>
    <property type="match status" value="1"/>
</dbReference>
<comment type="subunit">
    <text evidence="4">The basal body constitutes a major portion of the flagellar organelle and consists of five rings (E,L,P,S, and M) mounted on a central rod. The rod consists of about 26 subunits of FlgG in the distal portion, and FlgB, FlgC and FlgF are thought to build up the proximal portion of the rod with about 6 subunits each.</text>
</comment>
<dbReference type="InterPro" id="IPR020013">
    <property type="entry name" value="Flagellar_FlgE/F/G"/>
</dbReference>
<dbReference type="InterPro" id="IPR037925">
    <property type="entry name" value="FlgE/F/G-like"/>
</dbReference>
<keyword evidence="8" id="KW-0282">Flagellum</keyword>
<organism evidence="8 9">
    <name type="scientific">Undibacterium flavidum</name>
    <dbReference type="NCBI Taxonomy" id="2762297"/>
    <lineage>
        <taxon>Bacteria</taxon>
        <taxon>Pseudomonadati</taxon>
        <taxon>Pseudomonadota</taxon>
        <taxon>Betaproteobacteria</taxon>
        <taxon>Burkholderiales</taxon>
        <taxon>Oxalobacteraceae</taxon>
        <taxon>Undibacterium</taxon>
    </lineage>
</organism>
<dbReference type="InterPro" id="IPR037058">
    <property type="entry name" value="Falgellar_hook_FlgE_sf"/>
</dbReference>
<feature type="domain" description="Flagellar basal body rod protein N-terminal" evidence="5">
    <location>
        <begin position="5"/>
        <end position="35"/>
    </location>
</feature>
<dbReference type="NCBIfam" id="TIGR03506">
    <property type="entry name" value="FlgEFG_subfam"/>
    <property type="match status" value="1"/>
</dbReference>
<accession>A0ABR6YEQ9</accession>
<gene>
    <name evidence="8" type="primary">flgF</name>
    <name evidence="8" type="ORF">H8K55_15810</name>
</gene>
<dbReference type="Proteomes" id="UP000624279">
    <property type="component" value="Unassembled WGS sequence"/>
</dbReference>
<proteinExistence type="inferred from homology"/>
<name>A0ABR6YEQ9_9BURK</name>
<dbReference type="Pfam" id="PF00460">
    <property type="entry name" value="Flg_bb_rod"/>
    <property type="match status" value="1"/>
</dbReference>
<dbReference type="InterPro" id="IPR053967">
    <property type="entry name" value="LlgE_F_G-like_D1"/>
</dbReference>
<evidence type="ECO:0000259" key="7">
    <source>
        <dbReference type="Pfam" id="PF22692"/>
    </source>
</evidence>
<keyword evidence="3 4" id="KW-0975">Bacterial flagellum</keyword>
<feature type="domain" description="Flagellar hook protein FlgE/F/G-like D1" evidence="7">
    <location>
        <begin position="87"/>
        <end position="130"/>
    </location>
</feature>
<keyword evidence="9" id="KW-1185">Reference proteome</keyword>
<dbReference type="Pfam" id="PF22692">
    <property type="entry name" value="LlgE_F_G_D1"/>
    <property type="match status" value="1"/>
</dbReference>
<dbReference type="InterPro" id="IPR010930">
    <property type="entry name" value="Flg_bb/hook_C_dom"/>
</dbReference>
<comment type="caution">
    <text evidence="8">The sequence shown here is derived from an EMBL/GenBank/DDBJ whole genome shotgun (WGS) entry which is preliminary data.</text>
</comment>
<sequence>MLDSIYIAMSGLQGYSKGLRVIANNTANINTPGFKSSSLQFGDLFYSNNGAPNNNFGQVGHGLSYGSTALNFKQGELRQTGNSLDLAVDGQGLFTLKDAEGKLHYTRAGQFEFNSDGILVNRSDGFKVMGQDSDGNMTEISLSGKRTSEGKQTSEIKFSGSLLTTNTTQNVTGVKVMDKAGGEHTLGIKFTNTNATTAGSWAVEVSEGTTVIGTGQIIFSNGQIVPANSKVQMNYTPAGLTAMPLSFDFSANVTATASSSLSLLAFASQNGYGPGALAGASFDALGTLSLSYSNGQTVQGSRLSLAQFESLDSVAARGNNEFDAVNPADWHTGVAGKSNFGSVKSGMVEISNVDLSQEFSDLIIMQRGYQGSSQIISTANEMLQELFSMKGK</sequence>
<dbReference type="InterPro" id="IPR001444">
    <property type="entry name" value="Flag_bb_rod_N"/>
</dbReference>
<dbReference type="PANTHER" id="PTHR30435">
    <property type="entry name" value="FLAGELLAR PROTEIN"/>
    <property type="match status" value="1"/>
</dbReference>
<protein>
    <recommendedName>
        <fullName evidence="4">Flagellar basal-body rod protein FlgF</fullName>
    </recommendedName>
</protein>
<evidence type="ECO:0000256" key="4">
    <source>
        <dbReference type="RuleBase" id="RU362116"/>
    </source>
</evidence>
<dbReference type="Pfam" id="PF06429">
    <property type="entry name" value="Flg_bbr_C"/>
    <property type="match status" value="1"/>
</dbReference>
<evidence type="ECO:0000256" key="3">
    <source>
        <dbReference type="ARBA" id="ARBA00023143"/>
    </source>
</evidence>
<comment type="subcellular location">
    <subcellularLocation>
        <location evidence="1 4">Bacterial flagellum basal body</location>
    </subcellularLocation>
</comment>
<dbReference type="EMBL" id="JACOGA010000015">
    <property type="protein sequence ID" value="MBC3875055.1"/>
    <property type="molecule type" value="Genomic_DNA"/>
</dbReference>
<keyword evidence="8" id="KW-0966">Cell projection</keyword>
<evidence type="ECO:0000313" key="9">
    <source>
        <dbReference type="Proteomes" id="UP000624279"/>
    </source>
</evidence>
<evidence type="ECO:0000313" key="8">
    <source>
        <dbReference type="EMBL" id="MBC3875055.1"/>
    </source>
</evidence>
<dbReference type="RefSeq" id="WP_186943032.1">
    <property type="nucleotide sequence ID" value="NZ_JACOGA010000015.1"/>
</dbReference>
<dbReference type="PANTHER" id="PTHR30435:SF1">
    <property type="entry name" value="FLAGELLAR HOOK PROTEIN FLGE"/>
    <property type="match status" value="1"/>
</dbReference>
<evidence type="ECO:0000259" key="5">
    <source>
        <dbReference type="Pfam" id="PF00460"/>
    </source>
</evidence>
<feature type="domain" description="Flagellar basal-body/hook protein C-terminal" evidence="6">
    <location>
        <begin position="345"/>
        <end position="387"/>
    </location>
</feature>
<keyword evidence="8" id="KW-0969">Cilium</keyword>
<evidence type="ECO:0000256" key="2">
    <source>
        <dbReference type="ARBA" id="ARBA00009677"/>
    </source>
</evidence>
<evidence type="ECO:0000259" key="6">
    <source>
        <dbReference type="Pfam" id="PF06429"/>
    </source>
</evidence>
<dbReference type="Gene3D" id="2.60.98.20">
    <property type="entry name" value="Flagellar hook protein FlgE"/>
    <property type="match status" value="1"/>
</dbReference>
<dbReference type="InterPro" id="IPR012836">
    <property type="entry name" value="FlgF"/>
</dbReference>
<reference evidence="8 9" key="1">
    <citation type="submission" date="2020-08" db="EMBL/GenBank/DDBJ databases">
        <title>Novel species isolated from subtropical streams in China.</title>
        <authorList>
            <person name="Lu H."/>
        </authorList>
    </citation>
    <scope>NUCLEOTIDE SEQUENCE [LARGE SCALE GENOMIC DNA]</scope>
    <source>
        <strain evidence="8 9">LX15W</strain>
    </source>
</reference>
<evidence type="ECO:0000256" key="1">
    <source>
        <dbReference type="ARBA" id="ARBA00004117"/>
    </source>
</evidence>
<comment type="similarity">
    <text evidence="2 4">Belongs to the flagella basal body rod proteins family.</text>
</comment>